<evidence type="ECO:0000256" key="2">
    <source>
        <dbReference type="ARBA" id="ARBA00022448"/>
    </source>
</evidence>
<dbReference type="SMART" id="SM00665">
    <property type="entry name" value="B561"/>
    <property type="match status" value="1"/>
</dbReference>
<evidence type="ECO:0000256" key="6">
    <source>
        <dbReference type="ARBA" id="ARBA00023136"/>
    </source>
</evidence>
<dbReference type="RefSeq" id="XP_044565526.1">
    <property type="nucleotide sequence ID" value="XM_044703910.1"/>
</dbReference>
<keyword evidence="10" id="KW-1185">Reference proteome</keyword>
<sequence length="455" mass="51357">MSSVNSTTTLVNASSASLLYFTSDLHTLLISNSNYVVLNQNPVFCFYWKKDSDFLNGTIVSEIGLKSPNQQQKNIIAISLGVPDYIVAKSSYPLTPLVDVFVFDDYTAYDMFYKENDTDVTSATTSDIFHKAKNDTLFGGVNNLKVTNTYEKEFGDQVILKVVEFTRPKNTSDYTHDVLFPLKKNDRGIMFLNFAIWKTSVDSLDIFSNFEIDPSNTGYGWFEFQSIYYYPISSTLQGLRIVHGILMVIGFSLLFIASMLIVRHSHRFISKRKGIVIHATLSIIAVVCILIAFALSIAACSISTNRHFDSIHKWIGLFVVIFIVLYQLPFSGPFTFIYNFIFIKKKSSSSKHPNEDSHTEETESFLSKTENTKKFIGDVASFTHVWGGRILIGAGCLNLYFGIHGIYAPYPWFIGISVFLALILLFMLLAECLTPKQVKRLTKGKFKKLFGANND</sequence>
<reference evidence="9 10" key="1">
    <citation type="journal article" date="2019" name="Sci. Rep.">
        <title>Nanopore sequencing improves the draft genome of the human pathogenic amoeba Naegleria fowleri.</title>
        <authorList>
            <person name="Liechti N."/>
            <person name="Schurch N."/>
            <person name="Bruggmann R."/>
            <person name="Wittwer M."/>
        </authorList>
    </citation>
    <scope>NUCLEOTIDE SEQUENCE [LARGE SCALE GENOMIC DNA]</scope>
    <source>
        <strain evidence="9 10">ATCC 30894</strain>
    </source>
</reference>
<evidence type="ECO:0000313" key="10">
    <source>
        <dbReference type="Proteomes" id="UP000444721"/>
    </source>
</evidence>
<keyword evidence="3 7" id="KW-0812">Transmembrane</keyword>
<dbReference type="Gene3D" id="1.20.120.1770">
    <property type="match status" value="1"/>
</dbReference>
<comment type="caution">
    <text evidence="9">The sequence shown here is derived from an EMBL/GenBank/DDBJ whole genome shotgun (WGS) entry which is preliminary data.</text>
</comment>
<keyword evidence="4" id="KW-0249">Electron transport</keyword>
<evidence type="ECO:0000259" key="8">
    <source>
        <dbReference type="SMART" id="SM00665"/>
    </source>
</evidence>
<evidence type="ECO:0000256" key="3">
    <source>
        <dbReference type="ARBA" id="ARBA00022692"/>
    </source>
</evidence>
<dbReference type="VEuPathDB" id="AmoebaDB:FDP41_013296"/>
<feature type="transmembrane region" description="Helical" evidence="7">
    <location>
        <begin position="413"/>
        <end position="433"/>
    </location>
</feature>
<evidence type="ECO:0000256" key="5">
    <source>
        <dbReference type="ARBA" id="ARBA00022989"/>
    </source>
</evidence>
<dbReference type="OrthoDB" id="19261at2759"/>
<keyword evidence="5 7" id="KW-1133">Transmembrane helix</keyword>
<accession>A0A6A5BRW5</accession>
<keyword evidence="6 7" id="KW-0472">Membrane</keyword>
<dbReference type="Proteomes" id="UP000444721">
    <property type="component" value="Unassembled WGS sequence"/>
</dbReference>
<dbReference type="PANTHER" id="PTHR47797">
    <property type="entry name" value="DEHYDROGENASE, PUTATIVE (AFU_ORTHOLOGUE AFUA_8G05805)-RELATED"/>
    <property type="match status" value="1"/>
</dbReference>
<dbReference type="Pfam" id="PF03188">
    <property type="entry name" value="Cytochrom_B561"/>
    <property type="match status" value="1"/>
</dbReference>
<feature type="domain" description="Cytochrome b561" evidence="8">
    <location>
        <begin position="242"/>
        <end position="403"/>
    </location>
</feature>
<proteinExistence type="predicted"/>
<dbReference type="AlphaFoldDB" id="A0A6A5BRW5"/>
<comment type="subcellular location">
    <subcellularLocation>
        <location evidence="1">Membrane</location>
    </subcellularLocation>
</comment>
<dbReference type="CDD" id="cd08554">
    <property type="entry name" value="Cyt_b561"/>
    <property type="match status" value="1"/>
</dbReference>
<feature type="transmembrane region" description="Helical" evidence="7">
    <location>
        <begin position="241"/>
        <end position="262"/>
    </location>
</feature>
<dbReference type="VEuPathDB" id="AmoebaDB:NF0111920"/>
<dbReference type="EMBL" id="VFQX01000017">
    <property type="protein sequence ID" value="KAF0980813.1"/>
    <property type="molecule type" value="Genomic_DNA"/>
</dbReference>
<evidence type="ECO:0000256" key="7">
    <source>
        <dbReference type="SAM" id="Phobius"/>
    </source>
</evidence>
<dbReference type="GeneID" id="68120511"/>
<dbReference type="OMA" id="SIHKWIG"/>
<feature type="transmembrane region" description="Helical" evidence="7">
    <location>
        <begin position="315"/>
        <end position="341"/>
    </location>
</feature>
<dbReference type="VEuPathDB" id="AmoebaDB:NfTy_036750"/>
<dbReference type="InterPro" id="IPR006593">
    <property type="entry name" value="Cyt_b561/ferric_Rdtase_TM"/>
</dbReference>
<feature type="transmembrane region" description="Helical" evidence="7">
    <location>
        <begin position="274"/>
        <end position="295"/>
    </location>
</feature>
<organism evidence="9 10">
    <name type="scientific">Naegleria fowleri</name>
    <name type="common">Brain eating amoeba</name>
    <dbReference type="NCBI Taxonomy" id="5763"/>
    <lineage>
        <taxon>Eukaryota</taxon>
        <taxon>Discoba</taxon>
        <taxon>Heterolobosea</taxon>
        <taxon>Tetramitia</taxon>
        <taxon>Eutetramitia</taxon>
        <taxon>Vahlkampfiidae</taxon>
        <taxon>Naegleria</taxon>
    </lineage>
</organism>
<dbReference type="GO" id="GO:0016020">
    <property type="term" value="C:membrane"/>
    <property type="evidence" value="ECO:0007669"/>
    <property type="project" value="UniProtKB-SubCell"/>
</dbReference>
<feature type="transmembrane region" description="Helical" evidence="7">
    <location>
        <begin position="390"/>
        <end position="407"/>
    </location>
</feature>
<evidence type="ECO:0000313" key="9">
    <source>
        <dbReference type="EMBL" id="KAF0980813.1"/>
    </source>
</evidence>
<dbReference type="PANTHER" id="PTHR47797:SF3">
    <property type="entry name" value="CYTOCHROME B561 DOMAIN-CONTAINING PROTEIN"/>
    <property type="match status" value="1"/>
</dbReference>
<protein>
    <recommendedName>
        <fullName evidence="8">Cytochrome b561 domain-containing protein</fullName>
    </recommendedName>
</protein>
<gene>
    <name evidence="9" type="ORF">FDP41_013296</name>
</gene>
<evidence type="ECO:0000256" key="1">
    <source>
        <dbReference type="ARBA" id="ARBA00004370"/>
    </source>
</evidence>
<evidence type="ECO:0000256" key="4">
    <source>
        <dbReference type="ARBA" id="ARBA00022982"/>
    </source>
</evidence>
<keyword evidence="2" id="KW-0813">Transport</keyword>
<name>A0A6A5BRW5_NAEFO</name>